<protein>
    <submittedName>
        <fullName evidence="1">Uncharacterized protein</fullName>
    </submittedName>
</protein>
<proteinExistence type="predicted"/>
<gene>
    <name evidence="1" type="ORF">Agub_g9487</name>
</gene>
<feature type="non-terminal residue" evidence="1">
    <location>
        <position position="104"/>
    </location>
</feature>
<dbReference type="AlphaFoldDB" id="A0AAD3DTT4"/>
<dbReference type="Proteomes" id="UP001054857">
    <property type="component" value="Unassembled WGS sequence"/>
</dbReference>
<accession>A0AAD3DTT4</accession>
<keyword evidence="2" id="KW-1185">Reference proteome</keyword>
<evidence type="ECO:0000313" key="1">
    <source>
        <dbReference type="EMBL" id="GFR47728.1"/>
    </source>
</evidence>
<dbReference type="EMBL" id="BMAR01000019">
    <property type="protein sequence ID" value="GFR47728.1"/>
    <property type="molecule type" value="Genomic_DNA"/>
</dbReference>
<evidence type="ECO:0000313" key="2">
    <source>
        <dbReference type="Proteomes" id="UP001054857"/>
    </source>
</evidence>
<organism evidence="1 2">
    <name type="scientific">Astrephomene gubernaculifera</name>
    <dbReference type="NCBI Taxonomy" id="47775"/>
    <lineage>
        <taxon>Eukaryota</taxon>
        <taxon>Viridiplantae</taxon>
        <taxon>Chlorophyta</taxon>
        <taxon>core chlorophytes</taxon>
        <taxon>Chlorophyceae</taxon>
        <taxon>CS clade</taxon>
        <taxon>Chlamydomonadales</taxon>
        <taxon>Astrephomenaceae</taxon>
        <taxon>Astrephomene</taxon>
    </lineage>
</organism>
<comment type="caution">
    <text evidence="1">The sequence shown here is derived from an EMBL/GenBank/DDBJ whole genome shotgun (WGS) entry which is preliminary data.</text>
</comment>
<name>A0AAD3DTT4_9CHLO</name>
<reference evidence="1 2" key="1">
    <citation type="journal article" date="2021" name="Sci. Rep.">
        <title>Genome sequencing of the multicellular alga Astrephomene provides insights into convergent evolution of germ-soma differentiation.</title>
        <authorList>
            <person name="Yamashita S."/>
            <person name="Yamamoto K."/>
            <person name="Matsuzaki R."/>
            <person name="Suzuki S."/>
            <person name="Yamaguchi H."/>
            <person name="Hirooka S."/>
            <person name="Minakuchi Y."/>
            <person name="Miyagishima S."/>
            <person name="Kawachi M."/>
            <person name="Toyoda A."/>
            <person name="Nozaki H."/>
        </authorList>
    </citation>
    <scope>NUCLEOTIDE SEQUENCE [LARGE SCALE GENOMIC DNA]</scope>
    <source>
        <strain evidence="1 2">NIES-4017</strain>
    </source>
</reference>
<sequence>SNRTTEDALSALFNDLNWWSRLREVTLLLMRPPGGSSGLFGPGLGFGALRGLAALGRLRGLVTEGCEAGAVMAAAASCPHLTKLVLRSRDSPLGTPCGAGDRSL</sequence>
<feature type="non-terminal residue" evidence="1">
    <location>
        <position position="1"/>
    </location>
</feature>